<organism evidence="1 2">
    <name type="scientific">Chlorogloeopsis fritschii PCC 6912</name>
    <dbReference type="NCBI Taxonomy" id="211165"/>
    <lineage>
        <taxon>Bacteria</taxon>
        <taxon>Bacillati</taxon>
        <taxon>Cyanobacteriota</taxon>
        <taxon>Cyanophyceae</taxon>
        <taxon>Nostocales</taxon>
        <taxon>Chlorogloeopsidaceae</taxon>
        <taxon>Chlorogloeopsis</taxon>
    </lineage>
</organism>
<dbReference type="EMBL" id="RSCJ01000004">
    <property type="protein sequence ID" value="RUR84727.1"/>
    <property type="molecule type" value="Genomic_DNA"/>
</dbReference>
<proteinExistence type="predicted"/>
<evidence type="ECO:0000313" key="2">
    <source>
        <dbReference type="Proteomes" id="UP000268857"/>
    </source>
</evidence>
<dbReference type="STRING" id="211165.GCA_000317285_03779"/>
<sequence>MSGAGLSKIACGLGRTPWIWIPAQFCSSFTFSLNSCSDTAIWLAKVQPNMQGRVFAARSLIV</sequence>
<name>A0A3S1AMG7_CHLFR</name>
<protein>
    <submittedName>
        <fullName evidence="1">Uncharacterized protein</fullName>
    </submittedName>
</protein>
<comment type="caution">
    <text evidence="1">The sequence shown here is derived from an EMBL/GenBank/DDBJ whole genome shotgun (WGS) entry which is preliminary data.</text>
</comment>
<evidence type="ECO:0000313" key="1">
    <source>
        <dbReference type="EMBL" id="RUR84727.1"/>
    </source>
</evidence>
<reference evidence="1 2" key="1">
    <citation type="journal article" date="2019" name="Genome Biol. Evol.">
        <title>Day and night: Metabolic profiles and evolutionary relationships of six axenic non-marine cyanobacteria.</title>
        <authorList>
            <person name="Will S.E."/>
            <person name="Henke P."/>
            <person name="Boedeker C."/>
            <person name="Huang S."/>
            <person name="Brinkmann H."/>
            <person name="Rohde M."/>
            <person name="Jarek M."/>
            <person name="Friedl T."/>
            <person name="Seufert S."/>
            <person name="Schumacher M."/>
            <person name="Overmann J."/>
            <person name="Neumann-Schaal M."/>
            <person name="Petersen J."/>
        </authorList>
    </citation>
    <scope>NUCLEOTIDE SEQUENCE [LARGE SCALE GENOMIC DNA]</scope>
    <source>
        <strain evidence="1 2">PCC 6912</strain>
    </source>
</reference>
<dbReference type="Proteomes" id="UP000268857">
    <property type="component" value="Unassembled WGS sequence"/>
</dbReference>
<dbReference type="AlphaFoldDB" id="A0A3S1AMG7"/>
<gene>
    <name evidence="1" type="ORF">PCC6912_16220</name>
</gene>
<keyword evidence="2" id="KW-1185">Reference proteome</keyword>
<accession>A0A3S1AMG7</accession>